<dbReference type="Pfam" id="PF12783">
    <property type="entry name" value="Sec7-like_HUS"/>
    <property type="match status" value="1"/>
</dbReference>
<dbReference type="Pfam" id="PF09324">
    <property type="entry name" value="Sec7-like_HDS"/>
    <property type="match status" value="1"/>
</dbReference>
<evidence type="ECO:0000256" key="3">
    <source>
        <dbReference type="ARBA" id="ARBA00022448"/>
    </source>
</evidence>
<dbReference type="Gene3D" id="1.10.220.20">
    <property type="match status" value="1"/>
</dbReference>
<dbReference type="GeneID" id="8853557"/>
<name>D2VV06_NAEGR</name>
<keyword evidence="9" id="KW-1185">Reference proteome</keyword>
<dbReference type="SMART" id="SM00222">
    <property type="entry name" value="Sec7"/>
    <property type="match status" value="1"/>
</dbReference>
<dbReference type="InParanoid" id="D2VV06"/>
<dbReference type="Proteomes" id="UP000006671">
    <property type="component" value="Unassembled WGS sequence"/>
</dbReference>
<evidence type="ECO:0000259" key="7">
    <source>
        <dbReference type="PROSITE" id="PS50190"/>
    </source>
</evidence>
<dbReference type="EMBL" id="GG738900">
    <property type="protein sequence ID" value="EFC39412.1"/>
    <property type="molecule type" value="Genomic_DNA"/>
</dbReference>
<sequence>MFTSFRAMVSNTINSPTSLGGSSNRLSGLMSSPNSVSSPQGTIRQSFENILQFVGNNRKLIELKDACVLVVEHLKVCENNFEVERDLIQNPNMYFKVLNLSCKTKQANIIMIALDLLQQFMEKNYINFYTKFDENLLITDVMMRTLSECVDISNQDESLQLQFLKTILTAISSCHLSGKSLLIGVKVCLSVHFVSKNETNTFSVLKQVLHMVINRMDEGAENPIAHISDLVDAMLLEFANETGSDVKDEDRHTHKELTELTQKQRDAILVFKYLSASVSKDFTNGPFDEKAKLTYIDLLTDVFKNCGRKLLSHQRVFEQVKSIVCQTLLINLVHCKSTQIVLSALGLYQLLMENFLAEMQYEIYILFFNLIRMIKSKTLSPTFKNLVLSFLKNITSNGELIMRLYVNFDCKVEKRNILERLMNALVWMVQEYTIQNDVNQTMAIKKSALTIFNSMLGSLVNVKEKENIKPNTTLTERKKLKRGVELFNENLKKGLEYFHQIGRLPDKSLDITQYELELATLFNTIPGFSKHKVGEYFASPKNFGVLKKYIDMQSFSGILFEKALRKTLDLFMLPKESQEINRVIECFAEKYQNDNPDLLETEFKNPSACFVFTISVVMLNTEIHNAAMKALCNSTVESFVERNSLTDASCISREYQERVYKNLQDNEIKLSEDTLAIFDEADAEIDAVEQGIIKSMKKYTSEPFIIEEDFGHNTIISLMLESFSSTIINLVKSVFDNEKLSGEMHELVLKILLNATKCSFNVDSPLRKALIGCLTECTGLKSQLRARHVEALKLLLELAETEGNNIKDAWSDIIDIIAEIDRLHIFDTVDKTPMLKAIDPDIVDRIVFNCEKLSEESLTFYIEGLCKKKSTNLIFYLKKVIESLYLNMHRINTILDTLWESHICPFISQIASSKNTTLALYCIDSLCKLCMKLLEQESIIDYQQQFLQPFTRIYQTCLDKEVRKLVTQSVHQIVLVRSSFIKPGWKELFGMLSMTAGFAATENEAFNVLRCIVQEGEHFENVQKNNAFSNLINCLSQFASEVTCKLSVEAIELIQKSSEKMEEVDFLGQWYQILSSYATVVSNDNREEVQIKAFKALHAALLETALPSKLSKENWNVIFKGVLLPIFDQFKDDNTNNVWVQRVGDDSIKLLITAFTSYFSDNSAALKSIFEILPTCFRKESKEFKSLKLVTVGCSNLLLFIDLFGENFTEECWMNVCEIIKNLLTENVNSLCGEISDSNLCRSEVIKTVKSIKDYLLKNNKIDSIVQHLIDSLTSCYTDYHSYNVEKSTNCSIDVEIQSLTLVFESYFTIYHSINEKEEGFISTINTIFQQYSSLIVKSPSDYYFTTFNDLVDILLERYTELKDEQFLKHWKILHVSFCSMIMSKNEKTRTLTQALFLKFSKLVI</sequence>
<dbReference type="InterPro" id="IPR032629">
    <property type="entry name" value="DCB_dom"/>
</dbReference>
<dbReference type="GO" id="GO:0016020">
    <property type="term" value="C:membrane"/>
    <property type="evidence" value="ECO:0007669"/>
    <property type="project" value="UniProtKB-SubCell"/>
</dbReference>
<organism evidence="9">
    <name type="scientific">Naegleria gruberi</name>
    <name type="common">Amoeba</name>
    <dbReference type="NCBI Taxonomy" id="5762"/>
    <lineage>
        <taxon>Eukaryota</taxon>
        <taxon>Discoba</taxon>
        <taxon>Heterolobosea</taxon>
        <taxon>Tetramitia</taxon>
        <taxon>Eutetramitia</taxon>
        <taxon>Vahlkampfiidae</taxon>
        <taxon>Naegleria</taxon>
    </lineage>
</organism>
<dbReference type="OrthoDB" id="18431at2759"/>
<evidence type="ECO:0000256" key="4">
    <source>
        <dbReference type="ARBA" id="ARBA00022490"/>
    </source>
</evidence>
<dbReference type="Pfam" id="PF01369">
    <property type="entry name" value="Sec7"/>
    <property type="match status" value="1"/>
</dbReference>
<keyword evidence="6" id="KW-0472">Membrane</keyword>
<dbReference type="InterPro" id="IPR015403">
    <property type="entry name" value="Mon2/Sec7/BIG1-like_HDS"/>
</dbReference>
<dbReference type="KEGG" id="ngr:NAEGRDRAFT_81321"/>
<evidence type="ECO:0000256" key="1">
    <source>
        <dbReference type="ARBA" id="ARBA00004370"/>
    </source>
</evidence>
<dbReference type="PANTHER" id="PTHR10663:SF375">
    <property type="entry name" value="LD29171P"/>
    <property type="match status" value="1"/>
</dbReference>
<evidence type="ECO:0000313" key="8">
    <source>
        <dbReference type="EMBL" id="EFC39412.1"/>
    </source>
</evidence>
<feature type="domain" description="SEC7" evidence="7">
    <location>
        <begin position="469"/>
        <end position="666"/>
    </location>
</feature>
<dbReference type="InterPro" id="IPR016024">
    <property type="entry name" value="ARM-type_fold"/>
</dbReference>
<reference evidence="8 9" key="1">
    <citation type="journal article" date="2010" name="Cell">
        <title>The genome of Naegleria gruberi illuminates early eukaryotic versatility.</title>
        <authorList>
            <person name="Fritz-Laylin L.K."/>
            <person name="Prochnik S.E."/>
            <person name="Ginger M.L."/>
            <person name="Dacks J.B."/>
            <person name="Carpenter M.L."/>
            <person name="Field M.C."/>
            <person name="Kuo A."/>
            <person name="Paredez A."/>
            <person name="Chapman J."/>
            <person name="Pham J."/>
            <person name="Shu S."/>
            <person name="Neupane R."/>
            <person name="Cipriano M."/>
            <person name="Mancuso J."/>
            <person name="Tu H."/>
            <person name="Salamov A."/>
            <person name="Lindquist E."/>
            <person name="Shapiro H."/>
            <person name="Lucas S."/>
            <person name="Grigoriev I.V."/>
            <person name="Cande W.Z."/>
            <person name="Fulton C."/>
            <person name="Rokhsar D.S."/>
            <person name="Dawson S.C."/>
        </authorList>
    </citation>
    <scope>NUCLEOTIDE SEQUENCE [LARGE SCALE GENOMIC DNA]</scope>
    <source>
        <strain evidence="8 9">NEG-M</strain>
    </source>
</reference>
<accession>D2VV06</accession>
<gene>
    <name evidence="8" type="ORF">NAEGRDRAFT_81321</name>
</gene>
<dbReference type="InterPro" id="IPR032691">
    <property type="entry name" value="Mon2/Sec7/BIG1-like_HUS"/>
</dbReference>
<dbReference type="SUPFAM" id="SSF48371">
    <property type="entry name" value="ARM repeat"/>
    <property type="match status" value="1"/>
</dbReference>
<dbReference type="PANTHER" id="PTHR10663">
    <property type="entry name" value="GUANYL-NUCLEOTIDE EXCHANGE FACTOR"/>
    <property type="match status" value="1"/>
</dbReference>
<keyword evidence="5" id="KW-0653">Protein transport</keyword>
<evidence type="ECO:0000256" key="2">
    <source>
        <dbReference type="ARBA" id="ARBA00004496"/>
    </source>
</evidence>
<dbReference type="InterPro" id="IPR023394">
    <property type="entry name" value="Sec7_C_sf"/>
</dbReference>
<comment type="subcellular location">
    <subcellularLocation>
        <location evidence="2">Cytoplasm</location>
    </subcellularLocation>
    <subcellularLocation>
        <location evidence="1">Membrane</location>
    </subcellularLocation>
</comment>
<dbReference type="SUPFAM" id="SSF48425">
    <property type="entry name" value="Sec7 domain"/>
    <property type="match status" value="1"/>
</dbReference>
<evidence type="ECO:0000313" key="9">
    <source>
        <dbReference type="Proteomes" id="UP000006671"/>
    </source>
</evidence>
<evidence type="ECO:0000256" key="5">
    <source>
        <dbReference type="ARBA" id="ARBA00022927"/>
    </source>
</evidence>
<dbReference type="GO" id="GO:0005085">
    <property type="term" value="F:guanyl-nucleotide exchange factor activity"/>
    <property type="evidence" value="ECO:0007669"/>
    <property type="project" value="InterPro"/>
</dbReference>
<proteinExistence type="predicted"/>
<dbReference type="InterPro" id="IPR035999">
    <property type="entry name" value="Sec7_dom_sf"/>
</dbReference>
<dbReference type="RefSeq" id="XP_002672156.1">
    <property type="nucleotide sequence ID" value="XM_002672110.1"/>
</dbReference>
<evidence type="ECO:0000256" key="6">
    <source>
        <dbReference type="ARBA" id="ARBA00023136"/>
    </source>
</evidence>
<dbReference type="GO" id="GO:0015031">
    <property type="term" value="P:protein transport"/>
    <property type="evidence" value="ECO:0007669"/>
    <property type="project" value="UniProtKB-KW"/>
</dbReference>
<dbReference type="STRING" id="5762.D2VV06"/>
<dbReference type="InterPro" id="IPR000904">
    <property type="entry name" value="Sec7_dom"/>
</dbReference>
<dbReference type="Pfam" id="PF16213">
    <property type="entry name" value="DCB"/>
    <property type="match status" value="1"/>
</dbReference>
<keyword evidence="4" id="KW-0963">Cytoplasm</keyword>
<protein>
    <submittedName>
        <fullName evidence="8">SEC7 domain-containing protein</fullName>
    </submittedName>
</protein>
<dbReference type="VEuPathDB" id="AmoebaDB:NAEGRDRAFT_81321"/>
<dbReference type="GO" id="GO:0005737">
    <property type="term" value="C:cytoplasm"/>
    <property type="evidence" value="ECO:0007669"/>
    <property type="project" value="UniProtKB-SubCell"/>
</dbReference>
<dbReference type="Gene3D" id="1.10.1000.11">
    <property type="entry name" value="Arf Nucleotide-binding Site Opener,domain 2"/>
    <property type="match status" value="1"/>
</dbReference>
<dbReference type="GO" id="GO:0032012">
    <property type="term" value="P:regulation of ARF protein signal transduction"/>
    <property type="evidence" value="ECO:0007669"/>
    <property type="project" value="InterPro"/>
</dbReference>
<keyword evidence="3" id="KW-0813">Transport</keyword>
<dbReference type="PROSITE" id="PS50190">
    <property type="entry name" value="SEC7"/>
    <property type="match status" value="1"/>
</dbReference>
<dbReference type="eggNOG" id="KOG0929">
    <property type="taxonomic scope" value="Eukaryota"/>
</dbReference>